<dbReference type="RefSeq" id="WP_255873541.1">
    <property type="nucleotide sequence ID" value="NZ_JACASI010000013.1"/>
</dbReference>
<evidence type="ECO:0000313" key="1">
    <source>
        <dbReference type="EMBL" id="MCQ3828725.1"/>
    </source>
</evidence>
<dbReference type="Proteomes" id="UP001205566">
    <property type="component" value="Unassembled WGS sequence"/>
</dbReference>
<keyword evidence="2" id="KW-1185">Reference proteome</keyword>
<proteinExistence type="predicted"/>
<evidence type="ECO:0000313" key="2">
    <source>
        <dbReference type="Proteomes" id="UP001205566"/>
    </source>
</evidence>
<reference evidence="1" key="1">
    <citation type="thesis" date="2020" institute="Technische Universitat Dresden" country="Dresden, Germany">
        <title>The Agarolytic System of Microbulbifer elongatus PORT2, Isolated from Batu Karas, Pangandaran West Java Indonesia.</title>
        <authorList>
            <person name="Anggraeni S.R."/>
        </authorList>
    </citation>
    <scope>NUCLEOTIDE SEQUENCE</scope>
    <source>
        <strain evidence="1">PORT2</strain>
    </source>
</reference>
<comment type="caution">
    <text evidence="1">The sequence shown here is derived from an EMBL/GenBank/DDBJ whole genome shotgun (WGS) entry which is preliminary data.</text>
</comment>
<dbReference type="EMBL" id="JACASI010000013">
    <property type="protein sequence ID" value="MCQ3828725.1"/>
    <property type="molecule type" value="Genomic_DNA"/>
</dbReference>
<sequence length="134" mass="15614">MIFPSQWHSLKLSFRDHTVTFSAGRSNLRARIHEAFIRLSALSSGTRATIHVRHPRHGWLKVCDAEQRYPIIQNPLRLNPARLWQAIGHTLAEADSWPTDEEKARIKLERQMRRRAEIASARRNRFRVIDGGDQ</sequence>
<name>A0ABT1NXW5_9GAMM</name>
<gene>
    <name evidence="1" type="ORF">HXX02_04660</name>
</gene>
<accession>A0ABT1NXW5</accession>
<organism evidence="1 2">
    <name type="scientific">Microbulbifer elongatus</name>
    <dbReference type="NCBI Taxonomy" id="86173"/>
    <lineage>
        <taxon>Bacteria</taxon>
        <taxon>Pseudomonadati</taxon>
        <taxon>Pseudomonadota</taxon>
        <taxon>Gammaproteobacteria</taxon>
        <taxon>Cellvibrionales</taxon>
        <taxon>Microbulbiferaceae</taxon>
        <taxon>Microbulbifer</taxon>
    </lineage>
</organism>
<protein>
    <submittedName>
        <fullName evidence="1">Uncharacterized protein</fullName>
    </submittedName>
</protein>